<organism evidence="1 2">
    <name type="scientific">Actinoplanes subglobosus</name>
    <dbReference type="NCBI Taxonomy" id="1547892"/>
    <lineage>
        <taxon>Bacteria</taxon>
        <taxon>Bacillati</taxon>
        <taxon>Actinomycetota</taxon>
        <taxon>Actinomycetes</taxon>
        <taxon>Micromonosporales</taxon>
        <taxon>Micromonosporaceae</taxon>
        <taxon>Actinoplanes</taxon>
    </lineage>
</organism>
<protein>
    <submittedName>
        <fullName evidence="1">Uncharacterized protein</fullName>
    </submittedName>
</protein>
<dbReference type="EMBL" id="JBHSBL010000015">
    <property type="protein sequence ID" value="MFC4066433.1"/>
    <property type="molecule type" value="Genomic_DNA"/>
</dbReference>
<gene>
    <name evidence="1" type="ORF">ACFO0C_15980</name>
</gene>
<evidence type="ECO:0000313" key="1">
    <source>
        <dbReference type="EMBL" id="MFC4066433.1"/>
    </source>
</evidence>
<dbReference type="Proteomes" id="UP001595867">
    <property type="component" value="Unassembled WGS sequence"/>
</dbReference>
<evidence type="ECO:0000313" key="2">
    <source>
        <dbReference type="Proteomes" id="UP001595867"/>
    </source>
</evidence>
<comment type="caution">
    <text evidence="1">The sequence shown here is derived from an EMBL/GenBank/DDBJ whole genome shotgun (WGS) entry which is preliminary data.</text>
</comment>
<keyword evidence="2" id="KW-1185">Reference proteome</keyword>
<proteinExistence type="predicted"/>
<sequence length="143" mass="15627">MSHVRLAGKQLFQLLDATSGRVPHEGSAAGSIGYITVCVYDEAAVTVCVYDEAAVTVCVYDEAAVTVCVYDEAAVTVCVYDEAAVTVCRADRPSQWAGAFDDTGRWLWELPAEGRRPARCRFARCWFASGRPVCWPLARCRPA</sequence>
<accession>A0ABV8IVT8</accession>
<reference evidence="2" key="1">
    <citation type="journal article" date="2019" name="Int. J. Syst. Evol. Microbiol.">
        <title>The Global Catalogue of Microorganisms (GCM) 10K type strain sequencing project: providing services to taxonomists for standard genome sequencing and annotation.</title>
        <authorList>
            <consortium name="The Broad Institute Genomics Platform"/>
            <consortium name="The Broad Institute Genome Sequencing Center for Infectious Disease"/>
            <person name="Wu L."/>
            <person name="Ma J."/>
        </authorList>
    </citation>
    <scope>NUCLEOTIDE SEQUENCE [LARGE SCALE GENOMIC DNA]</scope>
    <source>
        <strain evidence="2">TBRC 5832</strain>
    </source>
</reference>
<name>A0ABV8IVT8_9ACTN</name>
<dbReference type="RefSeq" id="WP_378067401.1">
    <property type="nucleotide sequence ID" value="NZ_JBHSBL010000015.1"/>
</dbReference>